<feature type="compositionally biased region" description="Polar residues" evidence="1">
    <location>
        <begin position="806"/>
        <end position="815"/>
    </location>
</feature>
<feature type="transmembrane region" description="Helical" evidence="2">
    <location>
        <begin position="987"/>
        <end position="1011"/>
    </location>
</feature>
<keyword evidence="2" id="KW-0472">Membrane</keyword>
<sequence>MSCFILQSQESVERYKQFRAFRPFRSIGGANLSSSESPDVRVGNGRGIVHAEQEEIISYCNTAAALVASQQAWQNMPSVYRMEELRAHDAVKAQAQAQEAARVGGGIGRWVARRVSLSTTASTSSEVRVRAPSELSTHVEPWSRISSAPSRAISSASVGSGKLLKLQSAVLVSPSASESPLSLPSQHHDVPVTSCYFDDGVGLHIPALGGALPEVKNPNAVDDTFVENRPSAKSSLYVSDVQTPQNHSGLKQLRLVTDSAAQPKPDFIGGCKPPASKHEVLENGSLYGNFPDWLAATESAESITLEEWLVKVLEPNQLRLSLLPGSFLQDVNRIVRSAMAHAAASSVFHTSTPLIAVASKPRYQVLLLWLFAFYTLIGAVTLALACGTSLGSVRRLRFIALALRGGGDPAVLGPGITNIGLLRNGCPVESTFFESTFQKDNTTKDNTTILEGVLTIDLSAKFNDANGWYLVTGNEHSELDPVRFVLERSAEANGNKWYPVGASRWIFNDLGVIKLLDGAFDGQEWPRDDTVLFDMRPAAAWIMAWPAADFVFAAAMAVSFVQALRGRYSIAVQIFLGAFIADACLYFAAAAVHSINNSQSAFVCWTYGAGCVGLASVGWLRQRAFVLAILIHGVWQFFLTAINVSSLVFGDTSALIYTPLTTGVVEAMLGIVVLLMRAHIIRRSVLLIESDRRLYDCLWQQMLAGPHMAGSLQSLAEAVNHCYTTRMSYIVNSVDMKPASTCEASVAASSFTVLGWARCGSCQLTKDLDQLYAQAAGVDLLLRRKILQWVRVTDALLEINHSDIQNPTESTSSEGLSALPPDDDRSRMGLDGDQQMLQVSQTEPIYAGWVDLARDPDLLGRIRWAHLKRIDRATEKVLRTYRGDASRLGDIARQTLVFDSLNDLTKCLGVLEADPDVWLVAVKNRYKAEYTAEVTAGFRNVAISLCIISPIAVEYGMSPSHCMLHLKLQIALEVLIQDLMHLIVSHYFYLVFCSTVVIVIGCKLCNLEFLLANI</sequence>
<evidence type="ECO:0000256" key="2">
    <source>
        <dbReference type="SAM" id="Phobius"/>
    </source>
</evidence>
<feature type="transmembrane region" description="Helical" evidence="2">
    <location>
        <begin position="655"/>
        <end position="676"/>
    </location>
</feature>
<evidence type="ECO:0000256" key="1">
    <source>
        <dbReference type="SAM" id="MobiDB-lite"/>
    </source>
</evidence>
<reference evidence="3" key="1">
    <citation type="submission" date="2021-01" db="EMBL/GenBank/DDBJ databases">
        <authorList>
            <person name="Corre E."/>
            <person name="Pelletier E."/>
            <person name="Niang G."/>
            <person name="Scheremetjew M."/>
            <person name="Finn R."/>
            <person name="Kale V."/>
            <person name="Holt S."/>
            <person name="Cochrane G."/>
            <person name="Meng A."/>
            <person name="Brown T."/>
            <person name="Cohen L."/>
        </authorList>
    </citation>
    <scope>NUCLEOTIDE SEQUENCE</scope>
    <source>
        <strain evidence="3">CCAP979/52</strain>
    </source>
</reference>
<proteinExistence type="predicted"/>
<feature type="transmembrane region" description="Helical" evidence="2">
    <location>
        <begin position="366"/>
        <end position="387"/>
    </location>
</feature>
<feature type="transmembrane region" description="Helical" evidence="2">
    <location>
        <begin position="570"/>
        <end position="592"/>
    </location>
</feature>
<feature type="transmembrane region" description="Helical" evidence="2">
    <location>
        <begin position="542"/>
        <end position="564"/>
    </location>
</feature>
<evidence type="ECO:0008006" key="4">
    <source>
        <dbReference type="Google" id="ProtNLM"/>
    </source>
</evidence>
<dbReference type="AlphaFoldDB" id="A0A7S0N783"/>
<name>A0A7S0N783_9CRYP</name>
<gene>
    <name evidence="3" type="ORF">CCUR1050_LOCUS31665</name>
</gene>
<protein>
    <recommendedName>
        <fullName evidence="4">Transmembrane protein</fullName>
    </recommendedName>
</protein>
<evidence type="ECO:0000313" key="3">
    <source>
        <dbReference type="EMBL" id="CAD8660217.1"/>
    </source>
</evidence>
<organism evidence="3">
    <name type="scientific">Cryptomonas curvata</name>
    <dbReference type="NCBI Taxonomy" id="233186"/>
    <lineage>
        <taxon>Eukaryota</taxon>
        <taxon>Cryptophyceae</taxon>
        <taxon>Cryptomonadales</taxon>
        <taxon>Cryptomonadaceae</taxon>
        <taxon>Cryptomonas</taxon>
    </lineage>
</organism>
<accession>A0A7S0N783</accession>
<dbReference type="EMBL" id="HBEZ01057749">
    <property type="protein sequence ID" value="CAD8660217.1"/>
    <property type="molecule type" value="Transcribed_RNA"/>
</dbReference>
<feature type="transmembrane region" description="Helical" evidence="2">
    <location>
        <begin position="624"/>
        <end position="649"/>
    </location>
</feature>
<keyword evidence="2" id="KW-1133">Transmembrane helix</keyword>
<keyword evidence="2" id="KW-0812">Transmembrane</keyword>
<feature type="region of interest" description="Disordered" evidence="1">
    <location>
        <begin position="806"/>
        <end position="827"/>
    </location>
</feature>